<dbReference type="InterPro" id="IPR014756">
    <property type="entry name" value="Ig_E-set"/>
</dbReference>
<dbReference type="EMBL" id="KB298831">
    <property type="protein sequence ID" value="ELU08708.1"/>
    <property type="molecule type" value="Genomic_DNA"/>
</dbReference>
<dbReference type="SUPFAM" id="SSF49417">
    <property type="entry name" value="p53-like transcription factors"/>
    <property type="match status" value="1"/>
</dbReference>
<evidence type="ECO:0000256" key="2">
    <source>
        <dbReference type="ARBA" id="ARBA00023015"/>
    </source>
</evidence>
<dbReference type="GO" id="GO:0007165">
    <property type="term" value="P:signal transduction"/>
    <property type="evidence" value="ECO:0007669"/>
    <property type="project" value="InterPro"/>
</dbReference>
<keyword evidence="4" id="KW-0238">DNA-binding</keyword>
<dbReference type="SUPFAM" id="SSF48403">
    <property type="entry name" value="Ankyrin repeat"/>
    <property type="match status" value="1"/>
</dbReference>
<reference evidence="13" key="1">
    <citation type="submission" date="2012-12" db="EMBL/GenBank/DDBJ databases">
        <authorList>
            <person name="Hellsten U."/>
            <person name="Grimwood J."/>
            <person name="Chapman J.A."/>
            <person name="Shapiro H."/>
            <person name="Aerts A."/>
            <person name="Otillar R.P."/>
            <person name="Terry A.Y."/>
            <person name="Boore J.L."/>
            <person name="Simakov O."/>
            <person name="Marletaz F."/>
            <person name="Cho S.-J."/>
            <person name="Edsinger-Gonzales E."/>
            <person name="Havlak P."/>
            <person name="Kuo D.-H."/>
            <person name="Larsson T."/>
            <person name="Lv J."/>
            <person name="Arendt D."/>
            <person name="Savage R."/>
            <person name="Osoegawa K."/>
            <person name="de Jong P."/>
            <person name="Lindberg D.R."/>
            <person name="Seaver E.C."/>
            <person name="Weisblat D.A."/>
            <person name="Putnam N.H."/>
            <person name="Grigoriev I.V."/>
            <person name="Rokhsar D.S."/>
        </authorList>
    </citation>
    <scope>NUCLEOTIDE SEQUENCE</scope>
    <source>
        <strain evidence="13">I ESC-2004</strain>
    </source>
</reference>
<gene>
    <name evidence="11" type="ORF">CAPTEDRAFT_181359</name>
</gene>
<dbReference type="InterPro" id="IPR036770">
    <property type="entry name" value="Ankyrin_rpt-contain_sf"/>
</dbReference>
<dbReference type="PANTHER" id="PTHR24169:SF28">
    <property type="entry name" value="NUCLEAR FACTOR NF-KAPPA-B P110 SUBUNIT"/>
    <property type="match status" value="1"/>
</dbReference>
<dbReference type="Gene3D" id="1.10.533.10">
    <property type="entry name" value="Death Domain, Fas"/>
    <property type="match status" value="1"/>
</dbReference>
<dbReference type="SUPFAM" id="SSF81296">
    <property type="entry name" value="E set domains"/>
    <property type="match status" value="1"/>
</dbReference>
<dbReference type="PRINTS" id="PR00057">
    <property type="entry name" value="NFKBTNSCPFCT"/>
</dbReference>
<feature type="repeat" description="ANK" evidence="8">
    <location>
        <begin position="629"/>
        <end position="651"/>
    </location>
</feature>
<evidence type="ECO:0000256" key="6">
    <source>
        <dbReference type="ARBA" id="ARBA00023163"/>
    </source>
</evidence>
<keyword evidence="6" id="KW-0804">Transcription</keyword>
<comment type="subcellular location">
    <subcellularLocation>
        <location evidence="1">Nucleus</location>
    </subcellularLocation>
</comment>
<dbReference type="STRING" id="283909.R7URF2"/>
<dbReference type="SMART" id="SM00005">
    <property type="entry name" value="DEATH"/>
    <property type="match status" value="1"/>
</dbReference>
<keyword evidence="13" id="KW-1185">Reference proteome</keyword>
<dbReference type="PROSITE" id="PS50254">
    <property type="entry name" value="REL_2"/>
    <property type="match status" value="1"/>
</dbReference>
<evidence type="ECO:0000313" key="12">
    <source>
        <dbReference type="EnsemblMetazoa" id="CapteP181359"/>
    </source>
</evidence>
<dbReference type="PROSITE" id="PS01204">
    <property type="entry name" value="REL_1"/>
    <property type="match status" value="1"/>
</dbReference>
<dbReference type="InterPro" id="IPR013783">
    <property type="entry name" value="Ig-like_fold"/>
</dbReference>
<dbReference type="AlphaFoldDB" id="R7URF2"/>
<dbReference type="FunFam" id="2.60.40.10:FF:000046">
    <property type="entry name" value="Nuclear factor NF-kappa-B p105 subunit"/>
    <property type="match status" value="1"/>
</dbReference>
<dbReference type="InterPro" id="IPR000488">
    <property type="entry name" value="Death_dom"/>
</dbReference>
<reference evidence="11 13" key="2">
    <citation type="journal article" date="2013" name="Nature">
        <title>Insights into bilaterian evolution from three spiralian genomes.</title>
        <authorList>
            <person name="Simakov O."/>
            <person name="Marletaz F."/>
            <person name="Cho S.J."/>
            <person name="Edsinger-Gonzales E."/>
            <person name="Havlak P."/>
            <person name="Hellsten U."/>
            <person name="Kuo D.H."/>
            <person name="Larsson T."/>
            <person name="Lv J."/>
            <person name="Arendt D."/>
            <person name="Savage R."/>
            <person name="Osoegawa K."/>
            <person name="de Jong P."/>
            <person name="Grimwood J."/>
            <person name="Chapman J.A."/>
            <person name="Shapiro H."/>
            <person name="Aerts A."/>
            <person name="Otillar R.P."/>
            <person name="Terry A.Y."/>
            <person name="Boore J.L."/>
            <person name="Grigoriev I.V."/>
            <person name="Lindberg D.R."/>
            <person name="Seaver E.C."/>
            <person name="Weisblat D.A."/>
            <person name="Putnam N.H."/>
            <person name="Rokhsar D.S."/>
        </authorList>
    </citation>
    <scope>NUCLEOTIDE SEQUENCE</scope>
    <source>
        <strain evidence="11 13">I ESC-2004</strain>
    </source>
</reference>
<keyword evidence="9" id="KW-0732">Signal</keyword>
<keyword evidence="3 8" id="KW-0040">ANK repeat</keyword>
<dbReference type="InterPro" id="IPR000451">
    <property type="entry name" value="NFkB/Dor"/>
</dbReference>
<keyword evidence="5" id="KW-0010">Activator</keyword>
<dbReference type="Pfam" id="PF16179">
    <property type="entry name" value="RHD_dimer"/>
    <property type="match status" value="1"/>
</dbReference>
<dbReference type="InterPro" id="IPR033926">
    <property type="entry name" value="IPT_NFkappaB"/>
</dbReference>
<reference evidence="12" key="3">
    <citation type="submission" date="2015-06" db="UniProtKB">
        <authorList>
            <consortium name="EnsemblMetazoa"/>
        </authorList>
    </citation>
    <scope>IDENTIFICATION</scope>
</reference>
<dbReference type="HOGENOM" id="CLU_004343_1_0_1"/>
<dbReference type="Gene3D" id="2.60.40.10">
    <property type="entry name" value="Immunoglobulins"/>
    <property type="match status" value="1"/>
</dbReference>
<dbReference type="Gene3D" id="1.25.40.20">
    <property type="entry name" value="Ankyrin repeat-containing domain"/>
    <property type="match status" value="1"/>
</dbReference>
<evidence type="ECO:0000256" key="9">
    <source>
        <dbReference type="SAM" id="SignalP"/>
    </source>
</evidence>
<dbReference type="InterPro" id="IPR008967">
    <property type="entry name" value="p53-like_TF_DNA-bd_sf"/>
</dbReference>
<dbReference type="FunCoup" id="R7URF2">
    <property type="interactions" value="524"/>
</dbReference>
<dbReference type="OrthoDB" id="10254686at2759"/>
<evidence type="ECO:0000256" key="8">
    <source>
        <dbReference type="PROSITE-ProRule" id="PRU00023"/>
    </source>
</evidence>
<dbReference type="InterPro" id="IPR032397">
    <property type="entry name" value="RHD_dimer"/>
</dbReference>
<dbReference type="GO" id="GO:0000978">
    <property type="term" value="F:RNA polymerase II cis-regulatory region sequence-specific DNA binding"/>
    <property type="evidence" value="ECO:0007669"/>
    <property type="project" value="TreeGrafter"/>
</dbReference>
<feature type="chain" id="PRO_5008788280" description="RHD domain-containing protein" evidence="9">
    <location>
        <begin position="23"/>
        <end position="901"/>
    </location>
</feature>
<feature type="domain" description="RHD" evidence="10">
    <location>
        <begin position="21"/>
        <end position="216"/>
    </location>
</feature>
<dbReference type="PANTHER" id="PTHR24169">
    <property type="entry name" value="NUCLEAR FACTOR NF-KAPPA-B PROTEIN"/>
    <property type="match status" value="1"/>
</dbReference>
<dbReference type="SUPFAM" id="SSF47986">
    <property type="entry name" value="DEATH domain"/>
    <property type="match status" value="1"/>
</dbReference>
<protein>
    <recommendedName>
        <fullName evidence="10">RHD domain-containing protein</fullName>
    </recommendedName>
</protein>
<sequence length="901" mass="99742">MSNGQFSHVQFSILLNISLAGGEPWAEIIEQPQARGYRFRYHCEGNSHGGIQGVASRKEGKTYPTIKIHNYRGPARVRVTLVTDEAVPRPHPHELMGKSCVDGVCTVDLKGDNSNMVAHFPNLGIRHVTRKRVIESLTQRILEGFQQSFLNGEDVGTLEQQRSKAMKQAEDQARSIQLNTVKLSFQVLLPGSDPRKFTRCLRPVISTSIHDSKSPGAAALKICRMDKNAGCCVGNEEVFLLCDRVQKEDIIVRFFKQSDDGQVEWEAEGMFGANDVHRQYAIVFKTPQYKDQSIKQPVHVHVQLRRRSDGESSEAKPFTYYPLQLDQEEITKKKRKLIPHFTGNSPPTTNSMGMMAMNSYSTQPPMVVSQHQTLPNPPMYTQQQQTYDNGFTYSGSFSCMSDQFDAQQLTALLQGTLETDSCVDPEPASMDMLPSGLTARDASPEEQLAPPLSFDKHYSSLEEKSHHDTGYMSFKEKLTEKLLIALHAFAGSGDVHCLLLAQRYLVAVQDNDGDNCIHKAVIHNQLETLRQLLHVLDSIPDKDIQPLSQYNSILQTPLHIATLTRQTNALKLLLCNGADLTTVDRHGNTIIHMATKHSHEACLAVILEFLTERKAKDTARNALDMLNFEGFSALHLAVLRDDAKCVKLLIESKLVSVNLPDGRSGRTALHHAVDIESMPIVGQLVIDGEADVNVPAFDGNTALHIAVSNRMLNISALLVALGADCDAENLEMVMEEEGEEMGDARLCEPMGLTPKDYAHGDEKMLRILNGEPYSDITQESDELSTESLRYGSEGRVRSFMEAGTSVSAGDLDRLDSVATSKLCNILDVGSPGHDWREVCRDLGLAALTDSLASQPSPFAELLKNYDALDGTLEELTQCLRRMGLYNAVSIIEEANSLSSGK</sequence>
<dbReference type="InterPro" id="IPR002110">
    <property type="entry name" value="Ankyrin_rpt"/>
</dbReference>
<evidence type="ECO:0000256" key="3">
    <source>
        <dbReference type="ARBA" id="ARBA00023043"/>
    </source>
</evidence>
<accession>R7URF2</accession>
<dbReference type="InterPro" id="IPR002909">
    <property type="entry name" value="IPT_dom"/>
</dbReference>
<keyword evidence="2" id="KW-0805">Transcription regulation</keyword>
<dbReference type="SMART" id="SM00248">
    <property type="entry name" value="ANK"/>
    <property type="match status" value="6"/>
</dbReference>
<dbReference type="SMART" id="SM00429">
    <property type="entry name" value="IPT"/>
    <property type="match status" value="1"/>
</dbReference>
<dbReference type="InterPro" id="IPR037059">
    <property type="entry name" value="RHD_DNA_bind_dom_sf"/>
</dbReference>
<dbReference type="GO" id="GO:0005737">
    <property type="term" value="C:cytoplasm"/>
    <property type="evidence" value="ECO:0007669"/>
    <property type="project" value="InterPro"/>
</dbReference>
<dbReference type="Gene3D" id="2.60.40.340">
    <property type="entry name" value="Rel homology domain (RHD), DNA-binding domain"/>
    <property type="match status" value="1"/>
</dbReference>
<dbReference type="OMA" id="SPNQQNH"/>
<proteinExistence type="predicted"/>
<name>R7URF2_CAPTE</name>
<dbReference type="InterPro" id="IPR011539">
    <property type="entry name" value="RHD_DNA_bind_dom"/>
</dbReference>
<evidence type="ECO:0000256" key="1">
    <source>
        <dbReference type="ARBA" id="ARBA00004123"/>
    </source>
</evidence>
<organism evidence="11">
    <name type="scientific">Capitella teleta</name>
    <name type="common">Polychaete worm</name>
    <dbReference type="NCBI Taxonomy" id="283909"/>
    <lineage>
        <taxon>Eukaryota</taxon>
        <taxon>Metazoa</taxon>
        <taxon>Spiralia</taxon>
        <taxon>Lophotrochozoa</taxon>
        <taxon>Annelida</taxon>
        <taxon>Polychaeta</taxon>
        <taxon>Sedentaria</taxon>
        <taxon>Scolecida</taxon>
        <taxon>Capitellidae</taxon>
        <taxon>Capitella</taxon>
    </lineage>
</organism>
<evidence type="ECO:0000256" key="7">
    <source>
        <dbReference type="ARBA" id="ARBA00023242"/>
    </source>
</evidence>
<dbReference type="GO" id="GO:0000981">
    <property type="term" value="F:DNA-binding transcription factor activity, RNA polymerase II-specific"/>
    <property type="evidence" value="ECO:0007669"/>
    <property type="project" value="TreeGrafter"/>
</dbReference>
<dbReference type="Pfam" id="PF00531">
    <property type="entry name" value="Death"/>
    <property type="match status" value="1"/>
</dbReference>
<dbReference type="GO" id="GO:0005634">
    <property type="term" value="C:nucleus"/>
    <property type="evidence" value="ECO:0007669"/>
    <property type="project" value="UniProtKB-SubCell"/>
</dbReference>
<feature type="repeat" description="ANK" evidence="8">
    <location>
        <begin position="553"/>
        <end position="585"/>
    </location>
</feature>
<dbReference type="Pfam" id="PF00554">
    <property type="entry name" value="RHD_DNA_bind"/>
    <property type="match status" value="1"/>
</dbReference>
<evidence type="ECO:0000256" key="4">
    <source>
        <dbReference type="ARBA" id="ARBA00023125"/>
    </source>
</evidence>
<dbReference type="PROSITE" id="PS50088">
    <property type="entry name" value="ANK_REPEAT"/>
    <property type="match status" value="3"/>
</dbReference>
<keyword evidence="7" id="KW-0539">Nucleus</keyword>
<dbReference type="PROSITE" id="PS50297">
    <property type="entry name" value="ANK_REP_REGION"/>
    <property type="match status" value="3"/>
</dbReference>
<evidence type="ECO:0000313" key="13">
    <source>
        <dbReference type="Proteomes" id="UP000014760"/>
    </source>
</evidence>
<dbReference type="Proteomes" id="UP000014760">
    <property type="component" value="Unassembled WGS sequence"/>
</dbReference>
<dbReference type="EMBL" id="AMQN01006637">
    <property type="status" value="NOT_ANNOTATED_CDS"/>
    <property type="molecule type" value="Genomic_DNA"/>
</dbReference>
<dbReference type="Pfam" id="PF12796">
    <property type="entry name" value="Ank_2"/>
    <property type="match status" value="2"/>
</dbReference>
<evidence type="ECO:0000313" key="11">
    <source>
        <dbReference type="EMBL" id="ELU08708.1"/>
    </source>
</evidence>
<dbReference type="InterPro" id="IPR030492">
    <property type="entry name" value="RHD_CS"/>
</dbReference>
<dbReference type="CDD" id="cd08310">
    <property type="entry name" value="Death_NFkB-like"/>
    <property type="match status" value="1"/>
</dbReference>
<dbReference type="CDD" id="cd01177">
    <property type="entry name" value="IPT_NFkappaB"/>
    <property type="match status" value="1"/>
</dbReference>
<evidence type="ECO:0000259" key="10">
    <source>
        <dbReference type="PROSITE" id="PS50254"/>
    </source>
</evidence>
<evidence type="ECO:0000256" key="5">
    <source>
        <dbReference type="ARBA" id="ARBA00023159"/>
    </source>
</evidence>
<feature type="repeat" description="ANK" evidence="8">
    <location>
        <begin position="698"/>
        <end position="730"/>
    </location>
</feature>
<dbReference type="InterPro" id="IPR011029">
    <property type="entry name" value="DEATH-like_dom_sf"/>
</dbReference>
<dbReference type="EnsemblMetazoa" id="CapteT181359">
    <property type="protein sequence ID" value="CapteP181359"/>
    <property type="gene ID" value="CapteG181359"/>
</dbReference>
<feature type="signal peptide" evidence="9">
    <location>
        <begin position="1"/>
        <end position="22"/>
    </location>
</feature>